<comment type="domain">
    <text evidence="11">The middle region has homology to RecA with ATPase motifs including the RadA KNRFG motif, while the C-terminus is homologous to Lon protease.</text>
</comment>
<dbReference type="InterPro" id="IPR004504">
    <property type="entry name" value="DNA_repair_RadA"/>
</dbReference>
<sequence length="461" mass="49812">MAKARTKYVCQNCGYISATFLGRCPNCGAWNSLVEETEAPVKTAAPRKTSGGTKITPQRLNEVSLKKEPRVATELNELNRVLGGGIVPGSLILIGGDPGIGKSTLLTQVSGYLARGGAKVLYVSGEESASQIKLRAMRLGVGDSGMYLYPETDMPSITAAIDDMAPDYVIIDSVQTMNVPDMNSAVGSVSQIREVTAELMRIAKTNQITIFIVGHVTKEGAIAGPKILEHMVDTVLYFEGDMHHTYRMLRSVKNRFGSTNEIGIFEMHQNGLAEVANPSELFLEERLAGATGSAVVVSMEGTRPILVELQALMTPTMYGNAKRTSSGLDHNRVSLIIAVLEKRANLMLQNQDAYLKATGGVRLDEPAIDLAMAMAIASSYRDTEIAPTDCFVGEIGLTGEVRRVNRIEDRIKEAAKLGFKRIFVPKNNLQGFASRDKIKVIGVASVSEALQVVFNQKGGTK</sequence>
<keyword evidence="9 11" id="KW-0238">DNA-binding</keyword>
<keyword evidence="16" id="KW-1185">Reference proteome</keyword>
<dbReference type="PROSITE" id="PS50162">
    <property type="entry name" value="RECA_2"/>
    <property type="match status" value="1"/>
</dbReference>
<dbReference type="HAMAP" id="MF_01498">
    <property type="entry name" value="RadA_bact"/>
    <property type="match status" value="1"/>
</dbReference>
<evidence type="ECO:0000256" key="3">
    <source>
        <dbReference type="ARBA" id="ARBA00022763"/>
    </source>
</evidence>
<feature type="domain" description="RecA family profile 1" evidence="14">
    <location>
        <begin position="67"/>
        <end position="216"/>
    </location>
</feature>
<dbReference type="InterPro" id="IPR041166">
    <property type="entry name" value="Rubredoxin_2"/>
</dbReference>
<keyword evidence="3 11" id="KW-0227">DNA damage</keyword>
<dbReference type="Gene3D" id="3.30.230.10">
    <property type="match status" value="1"/>
</dbReference>
<organism evidence="15 16">
    <name type="scientific">Lacticaseibacillus suilingensis</name>
    <dbReference type="NCBI Taxonomy" id="2799577"/>
    <lineage>
        <taxon>Bacteria</taxon>
        <taxon>Bacillati</taxon>
        <taxon>Bacillota</taxon>
        <taxon>Bacilli</taxon>
        <taxon>Lactobacillales</taxon>
        <taxon>Lactobacillaceae</taxon>
        <taxon>Lacticaseibacillus</taxon>
    </lineage>
</organism>
<evidence type="ECO:0000256" key="8">
    <source>
        <dbReference type="ARBA" id="ARBA00023016"/>
    </source>
</evidence>
<gene>
    <name evidence="11 15" type="primary">radA</name>
    <name evidence="15" type="ORF">ACFQ41_04430</name>
</gene>
<dbReference type="SUPFAM" id="SSF54211">
    <property type="entry name" value="Ribosomal protein S5 domain 2-like"/>
    <property type="match status" value="1"/>
</dbReference>
<dbReference type="InterPro" id="IPR003593">
    <property type="entry name" value="AAA+_ATPase"/>
</dbReference>
<dbReference type="Pfam" id="PF13541">
    <property type="entry name" value="ChlI"/>
    <property type="match status" value="1"/>
</dbReference>
<dbReference type="EMBL" id="JBHTOA010000019">
    <property type="protein sequence ID" value="MFD1398548.1"/>
    <property type="molecule type" value="Genomic_DNA"/>
</dbReference>
<evidence type="ECO:0000256" key="6">
    <source>
        <dbReference type="ARBA" id="ARBA00022833"/>
    </source>
</evidence>
<dbReference type="InterPro" id="IPR027417">
    <property type="entry name" value="P-loop_NTPase"/>
</dbReference>
<dbReference type="PRINTS" id="PR01874">
    <property type="entry name" value="DNAREPAIRADA"/>
</dbReference>
<evidence type="ECO:0000256" key="7">
    <source>
        <dbReference type="ARBA" id="ARBA00022840"/>
    </source>
</evidence>
<evidence type="ECO:0000256" key="10">
    <source>
        <dbReference type="ARBA" id="ARBA00023204"/>
    </source>
</evidence>
<evidence type="ECO:0000256" key="2">
    <source>
        <dbReference type="ARBA" id="ARBA00022741"/>
    </source>
</evidence>
<dbReference type="InterPro" id="IPR014721">
    <property type="entry name" value="Ribsml_uS5_D2-typ_fold_subgr"/>
</dbReference>
<dbReference type="Gene3D" id="3.40.50.300">
    <property type="entry name" value="P-loop containing nucleotide triphosphate hydrolases"/>
    <property type="match status" value="1"/>
</dbReference>
<keyword evidence="6 13" id="KW-0862">Zinc</keyword>
<dbReference type="NCBIfam" id="TIGR00416">
    <property type="entry name" value="sms"/>
    <property type="match status" value="1"/>
</dbReference>
<evidence type="ECO:0000256" key="11">
    <source>
        <dbReference type="HAMAP-Rule" id="MF_01498"/>
    </source>
</evidence>
<dbReference type="CDD" id="cd01121">
    <property type="entry name" value="RadA_SMS_N"/>
    <property type="match status" value="1"/>
</dbReference>
<dbReference type="InterPro" id="IPR020588">
    <property type="entry name" value="RecA_ATP-bd"/>
</dbReference>
<keyword evidence="8 11" id="KW-0346">Stress response</keyword>
<evidence type="ECO:0000256" key="12">
    <source>
        <dbReference type="NCBIfam" id="TIGR00416"/>
    </source>
</evidence>
<dbReference type="PANTHER" id="PTHR32472">
    <property type="entry name" value="DNA REPAIR PROTEIN RADA"/>
    <property type="match status" value="1"/>
</dbReference>
<dbReference type="RefSeq" id="WP_204119567.1">
    <property type="nucleotide sequence ID" value="NZ_BOLV01000018.1"/>
</dbReference>
<evidence type="ECO:0000256" key="13">
    <source>
        <dbReference type="RuleBase" id="RU003555"/>
    </source>
</evidence>
<feature type="region of interest" description="Lon-protease-like" evidence="11">
    <location>
        <begin position="352"/>
        <end position="461"/>
    </location>
</feature>
<keyword evidence="5" id="KW-0378">Hydrolase</keyword>
<dbReference type="SUPFAM" id="SSF52540">
    <property type="entry name" value="P-loop containing nucleoside triphosphate hydrolases"/>
    <property type="match status" value="1"/>
</dbReference>
<name>A0ABW4BF85_9LACO</name>
<protein>
    <recommendedName>
        <fullName evidence="11 12">DNA repair protein RadA</fullName>
    </recommendedName>
</protein>
<keyword evidence="10 11" id="KW-0234">DNA repair</keyword>
<evidence type="ECO:0000256" key="1">
    <source>
        <dbReference type="ARBA" id="ARBA00022723"/>
    </source>
</evidence>
<dbReference type="InterPro" id="IPR020568">
    <property type="entry name" value="Ribosomal_Su5_D2-typ_SF"/>
</dbReference>
<dbReference type="SMART" id="SM00382">
    <property type="entry name" value="AAA"/>
    <property type="match status" value="1"/>
</dbReference>
<feature type="short sequence motif" description="RadA KNRFG motif" evidence="11">
    <location>
        <begin position="253"/>
        <end position="257"/>
    </location>
</feature>
<evidence type="ECO:0000313" key="16">
    <source>
        <dbReference type="Proteomes" id="UP001597199"/>
    </source>
</evidence>
<reference evidence="16" key="1">
    <citation type="journal article" date="2019" name="Int. J. Syst. Evol. Microbiol.">
        <title>The Global Catalogue of Microorganisms (GCM) 10K type strain sequencing project: providing services to taxonomists for standard genome sequencing and annotation.</title>
        <authorList>
            <consortium name="The Broad Institute Genomics Platform"/>
            <consortium name="The Broad Institute Genome Sequencing Center for Infectious Disease"/>
            <person name="Wu L."/>
            <person name="Ma J."/>
        </authorList>
    </citation>
    <scope>NUCLEOTIDE SEQUENCE [LARGE SCALE GENOMIC DNA]</scope>
    <source>
        <strain evidence="16">CCM 9110</strain>
    </source>
</reference>
<accession>A0ABW4BF85</accession>
<keyword evidence="7 11" id="KW-0067">ATP-binding</keyword>
<comment type="function">
    <text evidence="13">DNA-dependent ATPase involved in processing of recombination intermediates, plays a role in repairing DNA breaks. Stimulates the branch migration of RecA-mediated strand transfer reactions, allowing the 3' invading strand to extend heteroduplex DNA faster. Binds ssDNA in the presence of ADP but not other nucleotides, has ATPase activity that is stimulated by ssDNA and various branched DNA structures, but inhibited by SSB. Does not have RecA's homology-searching function.</text>
</comment>
<dbReference type="Pfam" id="PF13481">
    <property type="entry name" value="AAA_25"/>
    <property type="match status" value="1"/>
</dbReference>
<comment type="function">
    <text evidence="11">Plays a role in repairing double-strand DNA breaks, probably involving stabilizing or processing branched DNA or blocked replication forks.</text>
</comment>
<dbReference type="Proteomes" id="UP001597199">
    <property type="component" value="Unassembled WGS sequence"/>
</dbReference>
<evidence type="ECO:0000259" key="14">
    <source>
        <dbReference type="PROSITE" id="PS50162"/>
    </source>
</evidence>
<dbReference type="PANTHER" id="PTHR32472:SF10">
    <property type="entry name" value="DNA REPAIR PROTEIN RADA-LIKE PROTEIN"/>
    <property type="match status" value="1"/>
</dbReference>
<keyword evidence="1 11" id="KW-0479">Metal-binding</keyword>
<comment type="similarity">
    <text evidence="11 13">Belongs to the RecA family. RadA subfamily.</text>
</comment>
<evidence type="ECO:0000313" key="15">
    <source>
        <dbReference type="EMBL" id="MFD1398548.1"/>
    </source>
</evidence>
<keyword evidence="2 11" id="KW-0547">Nucleotide-binding</keyword>
<keyword evidence="4 13" id="KW-0863">Zinc-finger</keyword>
<feature type="binding site" evidence="11">
    <location>
        <begin position="96"/>
        <end position="103"/>
    </location>
    <ligand>
        <name>ATP</name>
        <dbReference type="ChEBI" id="CHEBI:30616"/>
    </ligand>
</feature>
<evidence type="ECO:0000256" key="4">
    <source>
        <dbReference type="ARBA" id="ARBA00022771"/>
    </source>
</evidence>
<dbReference type="Pfam" id="PF18073">
    <property type="entry name" value="Zn_ribbon_LapB"/>
    <property type="match status" value="1"/>
</dbReference>
<evidence type="ECO:0000256" key="5">
    <source>
        <dbReference type="ARBA" id="ARBA00022801"/>
    </source>
</evidence>
<comment type="caution">
    <text evidence="15">The sequence shown here is derived from an EMBL/GenBank/DDBJ whole genome shotgun (WGS) entry which is preliminary data.</text>
</comment>
<proteinExistence type="inferred from homology"/>
<evidence type="ECO:0000256" key="9">
    <source>
        <dbReference type="ARBA" id="ARBA00023125"/>
    </source>
</evidence>